<dbReference type="InterPro" id="IPR036866">
    <property type="entry name" value="RibonucZ/Hydroxyglut_hydro"/>
</dbReference>
<dbReference type="Gene3D" id="3.60.15.10">
    <property type="entry name" value="Ribonuclease Z/Hydroxyacylglutathione hydrolase-like"/>
    <property type="match status" value="1"/>
</dbReference>
<evidence type="ECO:0000259" key="1">
    <source>
        <dbReference type="SMART" id="SM00849"/>
    </source>
</evidence>
<dbReference type="PANTHER" id="PTHR23131:SF0">
    <property type="entry name" value="ENDORIBONUCLEASE LACTB2"/>
    <property type="match status" value="1"/>
</dbReference>
<dbReference type="InterPro" id="IPR036388">
    <property type="entry name" value="WH-like_DNA-bd_sf"/>
</dbReference>
<dbReference type="InterPro" id="IPR050662">
    <property type="entry name" value="Sec-metab_biosynth-thioest"/>
</dbReference>
<feature type="domain" description="Metallo-beta-lactamase" evidence="1">
    <location>
        <begin position="36"/>
        <end position="216"/>
    </location>
</feature>
<dbReference type="AlphaFoldDB" id="A0A6N6JFF7"/>
<keyword evidence="3" id="KW-1185">Reference proteome</keyword>
<sequence length="303" mass="32369">MPKPAQFNPKPGVAEMIAPGLRRILAPNPSPMTFRGTNTYLLGTREIAVIDPGPPDQAHLTAILDALEAHQRISHIFVTHSHIDHSPLAMVLAQLTDTKVHGFGPSKAGRSPVMQSLSDLGGGEGIDETFMPDVTLVHGMTVHGAGWSLKALHTPGHMGNHLCYAWPESSALFSGDLVMGWATSMVSPPDGDLTAFMASLDLLASRSEDQVYYPGHGAPIKDPAHRVGELAAHRKSREGQILDALQKHPGYVPDLTAAIYTDVDPALLPAAERNVLAHLIDLAARNVVKADGNVARDARFSLA</sequence>
<dbReference type="EMBL" id="BLJE01000001">
    <property type="protein sequence ID" value="GFE64109.1"/>
    <property type="molecule type" value="Genomic_DNA"/>
</dbReference>
<dbReference type="OrthoDB" id="9788263at2"/>
<keyword evidence="2" id="KW-0378">Hydrolase</keyword>
<gene>
    <name evidence="2" type="ORF">KIN_11830</name>
</gene>
<dbReference type="GO" id="GO:0016787">
    <property type="term" value="F:hydrolase activity"/>
    <property type="evidence" value="ECO:0007669"/>
    <property type="project" value="UniProtKB-KW"/>
</dbReference>
<evidence type="ECO:0000313" key="3">
    <source>
        <dbReference type="Proteomes" id="UP000436822"/>
    </source>
</evidence>
<comment type="caution">
    <text evidence="2">The sequence shown here is derived from an EMBL/GenBank/DDBJ whole genome shotgun (WGS) entry which is preliminary data.</text>
</comment>
<dbReference type="RefSeq" id="WP_159804980.1">
    <property type="nucleotide sequence ID" value="NZ_BLJE01000001.1"/>
</dbReference>
<dbReference type="InterPro" id="IPR001279">
    <property type="entry name" value="Metallo-B-lactamas"/>
</dbReference>
<dbReference type="Pfam" id="PF00753">
    <property type="entry name" value="Lactamase_B"/>
    <property type="match status" value="1"/>
</dbReference>
<dbReference type="Gene3D" id="1.10.10.10">
    <property type="entry name" value="Winged helix-like DNA-binding domain superfamily/Winged helix DNA-binding domain"/>
    <property type="match status" value="1"/>
</dbReference>
<dbReference type="PANTHER" id="PTHR23131">
    <property type="entry name" value="ENDORIBONUCLEASE LACTB2"/>
    <property type="match status" value="1"/>
</dbReference>
<dbReference type="SMART" id="SM00849">
    <property type="entry name" value="Lactamase_B"/>
    <property type="match status" value="1"/>
</dbReference>
<name>A0A6N6JFF7_9RHOB</name>
<dbReference type="Pfam" id="PF17778">
    <property type="entry name" value="WHD_BLACT"/>
    <property type="match status" value="1"/>
</dbReference>
<dbReference type="SUPFAM" id="SSF56281">
    <property type="entry name" value="Metallo-hydrolase/oxidoreductase"/>
    <property type="match status" value="1"/>
</dbReference>
<evidence type="ECO:0000313" key="2">
    <source>
        <dbReference type="EMBL" id="GFE64109.1"/>
    </source>
</evidence>
<proteinExistence type="predicted"/>
<dbReference type="InterPro" id="IPR041516">
    <property type="entry name" value="LACTB2_WH"/>
</dbReference>
<dbReference type="CDD" id="cd16278">
    <property type="entry name" value="metallo-hydrolase-like_MBL-fold"/>
    <property type="match status" value="1"/>
</dbReference>
<organism evidence="2 3">
    <name type="scientific">Litoreibacter roseus</name>
    <dbReference type="NCBI Taxonomy" id="2601869"/>
    <lineage>
        <taxon>Bacteria</taxon>
        <taxon>Pseudomonadati</taxon>
        <taxon>Pseudomonadota</taxon>
        <taxon>Alphaproteobacteria</taxon>
        <taxon>Rhodobacterales</taxon>
        <taxon>Roseobacteraceae</taxon>
        <taxon>Litoreibacter</taxon>
    </lineage>
</organism>
<reference evidence="2 3" key="1">
    <citation type="submission" date="2019-12" db="EMBL/GenBank/DDBJ databases">
        <title>Litoreibacter badius sp. nov., a novel bacteriochlorophyll a-containing bacterium in the genus Litoreibacter.</title>
        <authorList>
            <person name="Kanamuro M."/>
            <person name="Takabe Y."/>
            <person name="Mori K."/>
            <person name="Takaichi S."/>
            <person name="Hanada S."/>
        </authorList>
    </citation>
    <scope>NUCLEOTIDE SEQUENCE [LARGE SCALE GENOMIC DNA]</scope>
    <source>
        <strain evidence="2 3">K6</strain>
    </source>
</reference>
<protein>
    <submittedName>
        <fullName evidence="2">MBL fold hydrolase</fullName>
    </submittedName>
</protein>
<dbReference type="Proteomes" id="UP000436822">
    <property type="component" value="Unassembled WGS sequence"/>
</dbReference>
<accession>A0A6N6JFF7</accession>